<evidence type="ECO:0000256" key="1">
    <source>
        <dbReference type="ARBA" id="ARBA00022741"/>
    </source>
</evidence>
<dbReference type="PANTHER" id="PTHR27001:SF931">
    <property type="entry name" value="OS11G0664100 PROTEIN"/>
    <property type="match status" value="1"/>
</dbReference>
<evidence type="ECO:0000259" key="3">
    <source>
        <dbReference type="Pfam" id="PF07714"/>
    </source>
</evidence>
<reference evidence="4" key="1">
    <citation type="submission" date="2022-11" db="EMBL/GenBank/DDBJ databases">
        <title>Centuries of genome instability and evolution in soft-shell clam transmissible cancer (bioRxiv).</title>
        <authorList>
            <person name="Hart S.F.M."/>
            <person name="Yonemitsu M.A."/>
            <person name="Giersch R.M."/>
            <person name="Beal B.F."/>
            <person name="Arriagada G."/>
            <person name="Davis B.W."/>
            <person name="Ostrander E.A."/>
            <person name="Goff S.P."/>
            <person name="Metzger M.J."/>
        </authorList>
    </citation>
    <scope>NUCLEOTIDE SEQUENCE</scope>
    <source>
        <strain evidence="4">MELC-2E11</strain>
        <tissue evidence="4">Siphon/mantle</tissue>
    </source>
</reference>
<dbReference type="Proteomes" id="UP001164746">
    <property type="component" value="Chromosome 16"/>
</dbReference>
<sequence length="521" mass="59198">MDVRLAFNGKAGKLNERVFKKLKAICQPVIAGQDNTRKGNARTLVSQGDVPLYDTRLVIRTVEKPWAGDLSDEEIENDLEQRILHYAIVPQVAYYRNEQTVSFVSPYFRWGSLEEVIQKEAAKTSENTTEKPAVEITENATQKPQNLGWKEKLRVLYQICCAIAYLHEPPNCDRKPVSHGNISMKSILLDERKNARLLYFAPTSDKGGVGEEQFQEDKNKDVQAFKDIAYEVFKHGRKKIASDIQKSVTMEEIKTTLMSLLRQSDIKWWTASSNMNTTKIKCDICCVNKPEMFYKKLQHDQSCVTKIQMCVGCLWNWRYNPVKCHSCDQGKIQSPVVKTSTTTHSEQLEKAFSNIDTPEINTLVLVYSGHHGEEGFRIDSDLLTDDALENKINGLKHVKKVILFLDCCFPKKLNLGDKTVLQFNAVKREQKASSGRTGSQFINEIVDALTKSWKCGCCQNSPIIRHFDLQEYLSRHANSDSTEPSHQTYTAGEIDVILTFRAVDSGWLTALEKSLESDPIQ</sequence>
<dbReference type="Pfam" id="PF07714">
    <property type="entry name" value="PK_Tyr_Ser-Thr"/>
    <property type="match status" value="1"/>
</dbReference>
<evidence type="ECO:0000313" key="4">
    <source>
        <dbReference type="EMBL" id="WAR29090.1"/>
    </source>
</evidence>
<feature type="domain" description="Serine-threonine/tyrosine-protein kinase catalytic" evidence="3">
    <location>
        <begin position="81"/>
        <end position="255"/>
    </location>
</feature>
<evidence type="ECO:0000256" key="2">
    <source>
        <dbReference type="ARBA" id="ARBA00022840"/>
    </source>
</evidence>
<accession>A0ABY7G3S5</accession>
<dbReference type="SUPFAM" id="SSF56112">
    <property type="entry name" value="Protein kinase-like (PK-like)"/>
    <property type="match status" value="1"/>
</dbReference>
<evidence type="ECO:0000313" key="5">
    <source>
        <dbReference type="Proteomes" id="UP001164746"/>
    </source>
</evidence>
<keyword evidence="1" id="KW-0547">Nucleotide-binding</keyword>
<name>A0ABY7G3S5_MYAAR</name>
<keyword evidence="2" id="KW-0067">ATP-binding</keyword>
<keyword evidence="5" id="KW-1185">Reference proteome</keyword>
<organism evidence="4 5">
    <name type="scientific">Mya arenaria</name>
    <name type="common">Soft-shell clam</name>
    <dbReference type="NCBI Taxonomy" id="6604"/>
    <lineage>
        <taxon>Eukaryota</taxon>
        <taxon>Metazoa</taxon>
        <taxon>Spiralia</taxon>
        <taxon>Lophotrochozoa</taxon>
        <taxon>Mollusca</taxon>
        <taxon>Bivalvia</taxon>
        <taxon>Autobranchia</taxon>
        <taxon>Heteroconchia</taxon>
        <taxon>Euheterodonta</taxon>
        <taxon>Imparidentia</taxon>
        <taxon>Neoheterodontei</taxon>
        <taxon>Myida</taxon>
        <taxon>Myoidea</taxon>
        <taxon>Myidae</taxon>
        <taxon>Mya</taxon>
    </lineage>
</organism>
<dbReference type="Gene3D" id="1.10.510.10">
    <property type="entry name" value="Transferase(Phosphotransferase) domain 1"/>
    <property type="match status" value="1"/>
</dbReference>
<protein>
    <recommendedName>
        <fullName evidence="3">Serine-threonine/tyrosine-protein kinase catalytic domain-containing protein</fullName>
    </recommendedName>
</protein>
<feature type="non-terminal residue" evidence="4">
    <location>
        <position position="1"/>
    </location>
</feature>
<dbReference type="InterPro" id="IPR011009">
    <property type="entry name" value="Kinase-like_dom_sf"/>
</dbReference>
<dbReference type="EMBL" id="CP111027">
    <property type="protein sequence ID" value="WAR29090.1"/>
    <property type="molecule type" value="Genomic_DNA"/>
</dbReference>
<proteinExistence type="predicted"/>
<dbReference type="InterPro" id="IPR001245">
    <property type="entry name" value="Ser-Thr/Tyr_kinase_cat_dom"/>
</dbReference>
<gene>
    <name evidence="4" type="ORF">MAR_002658</name>
</gene>
<dbReference type="PANTHER" id="PTHR27001">
    <property type="entry name" value="OS01G0253100 PROTEIN"/>
    <property type="match status" value="1"/>
</dbReference>